<dbReference type="RefSeq" id="WP_249469852.1">
    <property type="nucleotide sequence ID" value="NZ_JAMBEP010000001.1"/>
</dbReference>
<organism evidence="2 3">
    <name type="scientific">Luteimonas galliterrae</name>
    <dbReference type="NCBI Taxonomy" id="2940486"/>
    <lineage>
        <taxon>Bacteria</taxon>
        <taxon>Pseudomonadati</taxon>
        <taxon>Pseudomonadota</taxon>
        <taxon>Gammaproteobacteria</taxon>
        <taxon>Lysobacterales</taxon>
        <taxon>Lysobacteraceae</taxon>
        <taxon>Luteimonas</taxon>
    </lineage>
</organism>
<dbReference type="PROSITE" id="PS50405">
    <property type="entry name" value="GST_CTER"/>
    <property type="match status" value="1"/>
</dbReference>
<dbReference type="EMBL" id="JAMBEP010000001">
    <property type="protein sequence ID" value="MCL1633128.1"/>
    <property type="molecule type" value="Genomic_DNA"/>
</dbReference>
<proteinExistence type="predicted"/>
<dbReference type="InterPro" id="IPR010987">
    <property type="entry name" value="Glutathione-S-Trfase_C-like"/>
</dbReference>
<feature type="domain" description="GST C-terminal" evidence="1">
    <location>
        <begin position="1"/>
        <end position="101"/>
    </location>
</feature>
<name>A0ABT0MEM9_9GAMM</name>
<evidence type="ECO:0000259" key="1">
    <source>
        <dbReference type="PROSITE" id="PS50405"/>
    </source>
</evidence>
<keyword evidence="3" id="KW-1185">Reference proteome</keyword>
<accession>A0ABT0MEM9</accession>
<dbReference type="InterPro" id="IPR036282">
    <property type="entry name" value="Glutathione-S-Trfase_C_sf"/>
</dbReference>
<reference evidence="2 3" key="1">
    <citation type="submission" date="2022-05" db="EMBL/GenBank/DDBJ databases">
        <title>Luteimonas sp. SX5, whole genome shotgun sequencing project.</title>
        <authorList>
            <person name="Zhao G."/>
            <person name="Shen L."/>
        </authorList>
    </citation>
    <scope>NUCLEOTIDE SEQUENCE [LARGE SCALE GENOMIC DNA]</scope>
    <source>
        <strain evidence="2 3">SX5</strain>
    </source>
</reference>
<dbReference type="Gene3D" id="1.20.1050.10">
    <property type="match status" value="1"/>
</dbReference>
<comment type="caution">
    <text evidence="2">The sequence shown here is derived from an EMBL/GenBank/DDBJ whole genome shotgun (WGS) entry which is preliminary data.</text>
</comment>
<gene>
    <name evidence="2" type="ORF">M2650_00485</name>
</gene>
<evidence type="ECO:0000313" key="2">
    <source>
        <dbReference type="EMBL" id="MCL1633128.1"/>
    </source>
</evidence>
<dbReference type="SUPFAM" id="SSF47616">
    <property type="entry name" value="GST C-terminal domain-like"/>
    <property type="match status" value="1"/>
</dbReference>
<protein>
    <submittedName>
        <fullName evidence="2">Glutathione S-transferase C-terminal domain-containing protein</fullName>
    </submittedName>
</protein>
<sequence>MAHSRFGRRFARYDDDVIAWYDRRARADLDRMQETLALSPFLAGAAPSIADTACCGYLYWADQAEIDIAGWPAVRDWLDRIAGLPGWRSPEAMFSGHTVRY</sequence>
<evidence type="ECO:0000313" key="3">
    <source>
        <dbReference type="Proteomes" id="UP001431217"/>
    </source>
</evidence>
<dbReference type="Proteomes" id="UP001431217">
    <property type="component" value="Unassembled WGS sequence"/>
</dbReference>
<dbReference type="Pfam" id="PF13410">
    <property type="entry name" value="GST_C_2"/>
    <property type="match status" value="1"/>
</dbReference>